<feature type="signal peptide" evidence="3">
    <location>
        <begin position="1"/>
        <end position="31"/>
    </location>
</feature>
<reference evidence="4" key="1">
    <citation type="submission" date="2021-01" db="EMBL/GenBank/DDBJ databases">
        <authorList>
            <person name="Corre E."/>
            <person name="Pelletier E."/>
            <person name="Niang G."/>
            <person name="Scheremetjew M."/>
            <person name="Finn R."/>
            <person name="Kale V."/>
            <person name="Holt S."/>
            <person name="Cochrane G."/>
            <person name="Meng A."/>
            <person name="Brown T."/>
            <person name="Cohen L."/>
        </authorList>
    </citation>
    <scope>NUCLEOTIDE SEQUENCE</scope>
    <source>
        <strain evidence="4">B650</strain>
    </source>
</reference>
<keyword evidence="2" id="KW-1133">Transmembrane helix</keyword>
<gene>
    <name evidence="4" type="ORF">LDAN0321_LOCUS16507</name>
</gene>
<proteinExistence type="predicted"/>
<feature type="region of interest" description="Disordered" evidence="1">
    <location>
        <begin position="54"/>
        <end position="74"/>
    </location>
</feature>
<keyword evidence="2" id="KW-0812">Transmembrane</keyword>
<evidence type="ECO:0000313" key="4">
    <source>
        <dbReference type="EMBL" id="CAD9600460.1"/>
    </source>
</evidence>
<keyword evidence="3" id="KW-0732">Signal</keyword>
<feature type="chain" id="PRO_5030607265" evidence="3">
    <location>
        <begin position="32"/>
        <end position="289"/>
    </location>
</feature>
<accession>A0A7S2LA51</accession>
<organism evidence="4">
    <name type="scientific">Leptocylindrus danicus</name>
    <dbReference type="NCBI Taxonomy" id="163516"/>
    <lineage>
        <taxon>Eukaryota</taxon>
        <taxon>Sar</taxon>
        <taxon>Stramenopiles</taxon>
        <taxon>Ochrophyta</taxon>
        <taxon>Bacillariophyta</taxon>
        <taxon>Coscinodiscophyceae</taxon>
        <taxon>Chaetocerotophycidae</taxon>
        <taxon>Leptocylindrales</taxon>
        <taxon>Leptocylindraceae</taxon>
        <taxon>Leptocylindrus</taxon>
    </lineage>
</organism>
<feature type="compositionally biased region" description="Low complexity" evidence="1">
    <location>
        <begin position="54"/>
        <end position="64"/>
    </location>
</feature>
<dbReference type="AlphaFoldDB" id="A0A7S2LA51"/>
<protein>
    <submittedName>
        <fullName evidence="4">Uncharacterized protein</fullName>
    </submittedName>
</protein>
<sequence>MYMNWRRANRSQSSLPLLLLWIMMLGVSSKAVNGGEGGANHEERFLTGNTTMTLLSSPSPSPSLVEEPSAAANDESNHPTIALFQVPSELPTVRLSSNYPSPSSVKKDQGDDLSSLAPTALELNDTEHPSMENHLPSQIPSQTIMTGVADIISSEKLDSTRIRGLPQFSWFVLFMIVAAIISGAICCLALVGCGVIDCVLNCNDYERKFDRTLSDDSSAYGMDLNAWPLPTESNVQRSVFTAISQGFLPRFYPDVDDRSRCDSIYEVDNEDDLSSRGQKSSVCCAQMIA</sequence>
<keyword evidence="2" id="KW-0472">Membrane</keyword>
<dbReference type="EMBL" id="HBGY01026660">
    <property type="protein sequence ID" value="CAD9600460.1"/>
    <property type="molecule type" value="Transcribed_RNA"/>
</dbReference>
<feature type="transmembrane region" description="Helical" evidence="2">
    <location>
        <begin position="170"/>
        <end position="200"/>
    </location>
</feature>
<evidence type="ECO:0000256" key="1">
    <source>
        <dbReference type="SAM" id="MobiDB-lite"/>
    </source>
</evidence>
<evidence type="ECO:0000256" key="2">
    <source>
        <dbReference type="SAM" id="Phobius"/>
    </source>
</evidence>
<name>A0A7S2LA51_9STRA</name>
<evidence type="ECO:0000256" key="3">
    <source>
        <dbReference type="SAM" id="SignalP"/>
    </source>
</evidence>